<evidence type="ECO:0000313" key="2">
    <source>
        <dbReference type="Proteomes" id="UP000464715"/>
    </source>
</evidence>
<proteinExistence type="predicted"/>
<dbReference type="Proteomes" id="UP000464715">
    <property type="component" value="Chromosome"/>
</dbReference>
<dbReference type="GeneID" id="75054494"/>
<reference evidence="1 2" key="1">
    <citation type="submission" date="2020-02" db="EMBL/GenBank/DDBJ databases">
        <title>Complete genome sequence of Blautia producta JCM 1471(T).</title>
        <authorList>
            <person name="Tourlousse D.M."/>
            <person name="Sakamoto M."/>
            <person name="Miura T."/>
            <person name="Narita K."/>
            <person name="Ohashi A."/>
            <person name="Uchino Y."/>
            <person name="Yamazoe A."/>
            <person name="Kameyama K."/>
            <person name="Terauchi J."/>
            <person name="Ohkuma M."/>
            <person name="Kawasaki H."/>
            <person name="Sekiguchi Y."/>
        </authorList>
    </citation>
    <scope>NUCLEOTIDE SEQUENCE [LARGE SCALE GENOMIC DNA]</scope>
    <source>
        <strain evidence="1 2">JCM 1471</strain>
    </source>
</reference>
<protein>
    <submittedName>
        <fullName evidence="1">Uncharacterized protein</fullName>
    </submittedName>
</protein>
<sequence length="52" mass="6139">MVFILGSVIWLNLRLVQEPSLYSEKELNSPQAVIEVMARELAQYDREVLYRQ</sequence>
<keyword evidence="2" id="KW-1185">Reference proteome</keyword>
<accession>A0ABX6J1P1</accession>
<dbReference type="EMBL" id="CP048626">
    <property type="protein sequence ID" value="QIB53370.1"/>
    <property type="molecule type" value="Genomic_DNA"/>
</dbReference>
<gene>
    <name evidence="1" type="ORF">GXM18_21145</name>
</gene>
<organism evidence="1 2">
    <name type="scientific">Blautia producta ATCC 27340 = DSM 2950</name>
    <dbReference type="NCBI Taxonomy" id="1121114"/>
    <lineage>
        <taxon>Bacteria</taxon>
        <taxon>Bacillati</taxon>
        <taxon>Bacillota</taxon>
        <taxon>Clostridia</taxon>
        <taxon>Lachnospirales</taxon>
        <taxon>Lachnospiraceae</taxon>
        <taxon>Blautia</taxon>
    </lineage>
</organism>
<name>A0ABX6J1P1_9FIRM</name>
<evidence type="ECO:0000313" key="1">
    <source>
        <dbReference type="EMBL" id="QIB53370.1"/>
    </source>
</evidence>
<dbReference type="RefSeq" id="WP_018594238.1">
    <property type="nucleotide sequence ID" value="NZ_AUUC01000014.1"/>
</dbReference>